<protein>
    <submittedName>
        <fullName evidence="1">Uncharacterized protein</fullName>
    </submittedName>
</protein>
<accession>A0ABQ9X3Z3</accession>
<evidence type="ECO:0000313" key="2">
    <source>
        <dbReference type="Proteomes" id="UP001281761"/>
    </source>
</evidence>
<organism evidence="1 2">
    <name type="scientific">Blattamonas nauphoetae</name>
    <dbReference type="NCBI Taxonomy" id="2049346"/>
    <lineage>
        <taxon>Eukaryota</taxon>
        <taxon>Metamonada</taxon>
        <taxon>Preaxostyla</taxon>
        <taxon>Oxymonadida</taxon>
        <taxon>Blattamonas</taxon>
    </lineage>
</organism>
<sequence>MDMPFGQACGDFDVDLPFFPFQNEIQPESPISSNSTPTLPSIENNVPYLDRMPTLLPLKALPCSLPYSPLVQCFTPTLNSSPEVRTSRAAPTILHAQIVAFEIDGGLVYLNGVTSQLRLNNFSLTIQVQGFLDCLPHPSLVSTITEFGYSSHDFHLVEPTEWSYKSSSRLCLSPNDISSFSTSIITSNPKNPKAKATVRLTFNVANIGNDLLGRSVSKHVNKISSRNGLQTRVKQTSPMGLACYARWSQDIENSNADKLLTRIPRTFSFIIDTCNENWGRMSDRLSFLFNDLC</sequence>
<proteinExistence type="predicted"/>
<evidence type="ECO:0000313" key="1">
    <source>
        <dbReference type="EMBL" id="KAK2946303.1"/>
    </source>
</evidence>
<name>A0ABQ9X3Z3_9EUKA</name>
<keyword evidence="2" id="KW-1185">Reference proteome</keyword>
<dbReference type="Proteomes" id="UP001281761">
    <property type="component" value="Unassembled WGS sequence"/>
</dbReference>
<comment type="caution">
    <text evidence="1">The sequence shown here is derived from an EMBL/GenBank/DDBJ whole genome shotgun (WGS) entry which is preliminary data.</text>
</comment>
<gene>
    <name evidence="1" type="ORF">BLNAU_18753</name>
</gene>
<dbReference type="EMBL" id="JARBJD010000231">
    <property type="protein sequence ID" value="KAK2946303.1"/>
    <property type="molecule type" value="Genomic_DNA"/>
</dbReference>
<reference evidence="1 2" key="1">
    <citation type="journal article" date="2022" name="bioRxiv">
        <title>Genomics of Preaxostyla Flagellates Illuminates Evolutionary Transitions and the Path Towards Mitochondrial Loss.</title>
        <authorList>
            <person name="Novak L.V.F."/>
            <person name="Treitli S.C."/>
            <person name="Pyrih J."/>
            <person name="Halakuc P."/>
            <person name="Pipaliya S.V."/>
            <person name="Vacek V."/>
            <person name="Brzon O."/>
            <person name="Soukal P."/>
            <person name="Eme L."/>
            <person name="Dacks J.B."/>
            <person name="Karnkowska A."/>
            <person name="Elias M."/>
            <person name="Hampl V."/>
        </authorList>
    </citation>
    <scope>NUCLEOTIDE SEQUENCE [LARGE SCALE GENOMIC DNA]</scope>
    <source>
        <strain evidence="1">NAU3</strain>
        <tissue evidence="1">Gut</tissue>
    </source>
</reference>